<feature type="transmembrane region" description="Helical" evidence="2">
    <location>
        <begin position="179"/>
        <end position="196"/>
    </location>
</feature>
<evidence type="ECO:0000256" key="1">
    <source>
        <dbReference type="SAM" id="Coils"/>
    </source>
</evidence>
<dbReference type="InterPro" id="IPR000160">
    <property type="entry name" value="GGDEF_dom"/>
</dbReference>
<dbReference type="EMBL" id="VJMG01000004">
    <property type="protein sequence ID" value="TRL42708.1"/>
    <property type="molecule type" value="Genomic_DNA"/>
</dbReference>
<feature type="transmembrane region" description="Helical" evidence="2">
    <location>
        <begin position="130"/>
        <end position="149"/>
    </location>
</feature>
<dbReference type="InterPro" id="IPR050706">
    <property type="entry name" value="Cyclic-di-GMP_PDE-like"/>
</dbReference>
<dbReference type="Gene3D" id="3.30.70.270">
    <property type="match status" value="1"/>
</dbReference>
<dbReference type="PANTHER" id="PTHR33121">
    <property type="entry name" value="CYCLIC DI-GMP PHOSPHODIESTERASE PDEF"/>
    <property type="match status" value="1"/>
</dbReference>
<evidence type="ECO:0000313" key="6">
    <source>
        <dbReference type="Proteomes" id="UP000316801"/>
    </source>
</evidence>
<feature type="transmembrane region" description="Helical" evidence="2">
    <location>
        <begin position="33"/>
        <end position="51"/>
    </location>
</feature>
<accession>A0A549THX1</accession>
<reference evidence="5 6" key="1">
    <citation type="submission" date="2019-07" db="EMBL/GenBank/DDBJ databases">
        <title>Ln-dependent methylotrophs.</title>
        <authorList>
            <person name="Tani A."/>
        </authorList>
    </citation>
    <scope>NUCLEOTIDE SEQUENCE [LARGE SCALE GENOMIC DNA]</scope>
    <source>
        <strain evidence="5 6">SM12</strain>
    </source>
</reference>
<dbReference type="PROSITE" id="PS50883">
    <property type="entry name" value="EAL"/>
    <property type="match status" value="1"/>
</dbReference>
<keyword evidence="6" id="KW-1185">Reference proteome</keyword>
<gene>
    <name evidence="5" type="ORF">FNA46_01610</name>
</gene>
<dbReference type="InterPro" id="IPR035919">
    <property type="entry name" value="EAL_sf"/>
</dbReference>
<dbReference type="Proteomes" id="UP000316801">
    <property type="component" value="Unassembled WGS sequence"/>
</dbReference>
<dbReference type="InterPro" id="IPR043128">
    <property type="entry name" value="Rev_trsase/Diguanyl_cyclase"/>
</dbReference>
<keyword evidence="2" id="KW-0812">Transmembrane</keyword>
<proteinExistence type="predicted"/>
<feature type="coiled-coil region" evidence="1">
    <location>
        <begin position="213"/>
        <end position="251"/>
    </location>
</feature>
<evidence type="ECO:0000256" key="2">
    <source>
        <dbReference type="SAM" id="Phobius"/>
    </source>
</evidence>
<dbReference type="NCBIfam" id="TIGR00254">
    <property type="entry name" value="GGDEF"/>
    <property type="match status" value="1"/>
</dbReference>
<dbReference type="Gene3D" id="3.20.20.450">
    <property type="entry name" value="EAL domain"/>
    <property type="match status" value="1"/>
</dbReference>
<keyword evidence="1" id="KW-0175">Coiled coil</keyword>
<dbReference type="SUPFAM" id="SSF141868">
    <property type="entry name" value="EAL domain-like"/>
    <property type="match status" value="1"/>
</dbReference>
<organism evidence="5 6">
    <name type="scientific">Rhizobium straminoryzae</name>
    <dbReference type="NCBI Taxonomy" id="1387186"/>
    <lineage>
        <taxon>Bacteria</taxon>
        <taxon>Pseudomonadati</taxon>
        <taxon>Pseudomonadota</taxon>
        <taxon>Alphaproteobacteria</taxon>
        <taxon>Hyphomicrobiales</taxon>
        <taxon>Rhizobiaceae</taxon>
        <taxon>Rhizobium/Agrobacterium group</taxon>
        <taxon>Rhizobium</taxon>
    </lineage>
</organism>
<name>A0A549THX1_9HYPH</name>
<dbReference type="SMART" id="SM00052">
    <property type="entry name" value="EAL"/>
    <property type="match status" value="1"/>
</dbReference>
<dbReference type="SMART" id="SM00267">
    <property type="entry name" value="GGDEF"/>
    <property type="match status" value="1"/>
</dbReference>
<dbReference type="GO" id="GO:0071111">
    <property type="term" value="F:cyclic-guanylate-specific phosphodiesterase activity"/>
    <property type="evidence" value="ECO:0007669"/>
    <property type="project" value="InterPro"/>
</dbReference>
<comment type="caution">
    <text evidence="5">The sequence shown here is derived from an EMBL/GenBank/DDBJ whole genome shotgun (WGS) entry which is preliminary data.</text>
</comment>
<dbReference type="PROSITE" id="PS50887">
    <property type="entry name" value="GGDEF"/>
    <property type="match status" value="1"/>
</dbReference>
<protein>
    <submittedName>
        <fullName evidence="5">EAL domain-containing protein</fullName>
    </submittedName>
</protein>
<dbReference type="PANTHER" id="PTHR33121:SF70">
    <property type="entry name" value="SIGNALING PROTEIN YKOW"/>
    <property type="match status" value="1"/>
</dbReference>
<dbReference type="CDD" id="cd01949">
    <property type="entry name" value="GGDEF"/>
    <property type="match status" value="1"/>
</dbReference>
<dbReference type="InterPro" id="IPR001633">
    <property type="entry name" value="EAL_dom"/>
</dbReference>
<dbReference type="SUPFAM" id="SSF55073">
    <property type="entry name" value="Nucleotide cyclase"/>
    <property type="match status" value="1"/>
</dbReference>
<feature type="transmembrane region" description="Helical" evidence="2">
    <location>
        <begin position="57"/>
        <end position="78"/>
    </location>
</feature>
<feature type="domain" description="GGDEF" evidence="4">
    <location>
        <begin position="280"/>
        <end position="415"/>
    </location>
</feature>
<evidence type="ECO:0000259" key="3">
    <source>
        <dbReference type="PROSITE" id="PS50883"/>
    </source>
</evidence>
<sequence length="675" mass="73927">MVTRGNQTNGFTATSIDEWVDAHLLRLAFRNNLANISVNLAAAIGLFLIVMPSADKGFGFSASWLSAILVLSALRYVHSLWVMRRLREEPLLFGDPQQFYLAGYAAGLLTAVALWGAMTGVAISSNVDEIRYAVLVIISALAAGATGILAPQLVIGRIYIAAMLLQGSAALTFSTAPNYLLAILGAIFAVVMLIAHRNNHQVLRQSFELQYRNNELVARLETERNLLEDLNATLETRVRERTVELKQLAEQDPLTGVLNRNGLMRWCDDAETMATSDVDPDLVAIFIDLDRFKQINDGLGHTIGDKVLVEIARRLQVSLGDNGALGRWGGDEFVAIATAPPGHPLDWASELASRMRYAVEEPIHVAGRQLQIGFSAGVAVTAKGRISISDAIHYADLAAGDAKRKGRGLTQVYKEKLLAEQERNFAICQALKTAIAQNELSVLFQPVVAAESHAVVSYEALLRWNSRDYGPISPDEFIPIAEDTGEIVPLGNFVLDAALGQLVRSGYHDNPLKMAVNVSLRQLIAPGFLEAVRSSLARHDVRPGDLVLEVTESIFDTRQQPIISFVLHQLDSYGVEIHIDDFGTGYSSLSRLHELPIHALKIDRSFVHALDTHGKAIIEGTALIARKLGIHIIAEGVETPLQARQLEELGIEYLQGYLFGRPSPKLMESHRIQSA</sequence>
<dbReference type="AlphaFoldDB" id="A0A549THX1"/>
<dbReference type="Pfam" id="PF00990">
    <property type="entry name" value="GGDEF"/>
    <property type="match status" value="1"/>
</dbReference>
<dbReference type="CDD" id="cd01948">
    <property type="entry name" value="EAL"/>
    <property type="match status" value="1"/>
</dbReference>
<feature type="domain" description="EAL" evidence="3">
    <location>
        <begin position="424"/>
        <end position="675"/>
    </location>
</feature>
<dbReference type="Pfam" id="PF00563">
    <property type="entry name" value="EAL"/>
    <property type="match status" value="1"/>
</dbReference>
<keyword evidence="2" id="KW-0472">Membrane</keyword>
<evidence type="ECO:0000259" key="4">
    <source>
        <dbReference type="PROSITE" id="PS50887"/>
    </source>
</evidence>
<feature type="transmembrane region" description="Helical" evidence="2">
    <location>
        <begin position="99"/>
        <end position="118"/>
    </location>
</feature>
<keyword evidence="2" id="KW-1133">Transmembrane helix</keyword>
<evidence type="ECO:0000313" key="5">
    <source>
        <dbReference type="EMBL" id="TRL42708.1"/>
    </source>
</evidence>
<dbReference type="InterPro" id="IPR029787">
    <property type="entry name" value="Nucleotide_cyclase"/>
</dbReference>